<accession>A0A3S5IQW9</accession>
<dbReference type="AlphaFoldDB" id="A0A3S5IQW9"/>
<sequence length="147" mass="15308">MRSGPPPTGLEVSGCRWPGPTVRGVRKRWAEPAVCGKAAGVARPTLAAVWGVLSRPRIGAVRAIGEAGFVACARACDATIDYSGPGATICSFLGLRAVFFFFALSGTECCLCPFPAPPASSAPLDCGYDGGCRRQPGCAPRQFWKST</sequence>
<dbReference type="Proteomes" id="UP000284403">
    <property type="component" value="Unassembled WGS sequence"/>
</dbReference>
<keyword evidence="2" id="KW-1185">Reference proteome</keyword>
<protein>
    <submittedName>
        <fullName evidence="1">Uncharacterized protein</fullName>
    </submittedName>
</protein>
<dbReference type="GeneID" id="40321998"/>
<reference evidence="1 2" key="1">
    <citation type="journal article" date="2018" name="BMC Genomics">
        <title>Genomic comparison of Trypanosoma conorhini and Trypanosoma rangeli to Trypanosoma cruzi strains of high and low virulence.</title>
        <authorList>
            <person name="Bradwell K.R."/>
            <person name="Koparde V.N."/>
            <person name="Matveyev A.V."/>
            <person name="Serrano M.G."/>
            <person name="Alves J.M."/>
            <person name="Parikh H."/>
            <person name="Huang B."/>
            <person name="Lee V."/>
            <person name="Espinosa-Alvarez O."/>
            <person name="Ortiz P.A."/>
            <person name="Costa-Martins A.G."/>
            <person name="Teixeira M.M."/>
            <person name="Buck G.A."/>
        </authorList>
    </citation>
    <scope>NUCLEOTIDE SEQUENCE [LARGE SCALE GENOMIC DNA]</scope>
    <source>
        <strain evidence="1 2">025E</strain>
    </source>
</reference>
<comment type="caution">
    <text evidence="1">The sequence shown here is derived from an EMBL/GenBank/DDBJ whole genome shotgun (WGS) entry which is preliminary data.</text>
</comment>
<evidence type="ECO:0000313" key="2">
    <source>
        <dbReference type="Proteomes" id="UP000284403"/>
    </source>
</evidence>
<name>A0A3S5IQW9_9TRYP</name>
<dbReference type="RefSeq" id="XP_029224738.1">
    <property type="nucleotide sequence ID" value="XM_029375237.1"/>
</dbReference>
<proteinExistence type="predicted"/>
<evidence type="ECO:0000313" key="1">
    <source>
        <dbReference type="EMBL" id="RNF02886.1"/>
    </source>
</evidence>
<organism evidence="1 2">
    <name type="scientific">Trypanosoma conorhini</name>
    <dbReference type="NCBI Taxonomy" id="83891"/>
    <lineage>
        <taxon>Eukaryota</taxon>
        <taxon>Discoba</taxon>
        <taxon>Euglenozoa</taxon>
        <taxon>Kinetoplastea</taxon>
        <taxon>Metakinetoplastina</taxon>
        <taxon>Trypanosomatida</taxon>
        <taxon>Trypanosomatidae</taxon>
        <taxon>Trypanosoma</taxon>
    </lineage>
</organism>
<gene>
    <name evidence="1" type="ORF">Tco025E_08387</name>
</gene>
<dbReference type="EMBL" id="MKKU01000750">
    <property type="protein sequence ID" value="RNF02886.1"/>
    <property type="molecule type" value="Genomic_DNA"/>
</dbReference>